<evidence type="ECO:0000313" key="2">
    <source>
        <dbReference type="Proteomes" id="UP001227192"/>
    </source>
</evidence>
<name>A0AAI9T7M8_PENTH</name>
<accession>A0AAI9T7M8</accession>
<dbReference type="AlphaFoldDB" id="A0AAI9T7M8"/>
<comment type="caution">
    <text evidence="1">The sequence shown here is derived from an EMBL/GenBank/DDBJ whole genome shotgun (WGS) entry which is preliminary data.</text>
</comment>
<keyword evidence="2" id="KW-1185">Reference proteome</keyword>
<gene>
    <name evidence="1" type="ORF">VN97_g11683</name>
</gene>
<protein>
    <submittedName>
        <fullName evidence="1">Uncharacterized protein</fullName>
    </submittedName>
</protein>
<reference evidence="1" key="2">
    <citation type="journal article" date="2016" name="Fungal Biol.">
        <title>Ochratoxin A production by Penicillium thymicola.</title>
        <authorList>
            <person name="Nguyen H.D.T."/>
            <person name="McMullin D.R."/>
            <person name="Ponomareva E."/>
            <person name="Riley R."/>
            <person name="Pomraning K.R."/>
            <person name="Baker S.E."/>
            <person name="Seifert K.A."/>
        </authorList>
    </citation>
    <scope>NUCLEOTIDE SEQUENCE</scope>
    <source>
        <strain evidence="1">DAOM 180753</strain>
    </source>
</reference>
<organism evidence="1 2">
    <name type="scientific">Penicillium thymicola</name>
    <dbReference type="NCBI Taxonomy" id="293382"/>
    <lineage>
        <taxon>Eukaryota</taxon>
        <taxon>Fungi</taxon>
        <taxon>Dikarya</taxon>
        <taxon>Ascomycota</taxon>
        <taxon>Pezizomycotina</taxon>
        <taxon>Eurotiomycetes</taxon>
        <taxon>Eurotiomycetidae</taxon>
        <taxon>Eurotiales</taxon>
        <taxon>Aspergillaceae</taxon>
        <taxon>Penicillium</taxon>
    </lineage>
</organism>
<dbReference type="Proteomes" id="UP001227192">
    <property type="component" value="Unassembled WGS sequence"/>
</dbReference>
<proteinExistence type="predicted"/>
<reference evidence="1" key="1">
    <citation type="submission" date="2015-06" db="EMBL/GenBank/DDBJ databases">
        <authorList>
            <person name="Nguyen H."/>
        </authorList>
    </citation>
    <scope>NUCLEOTIDE SEQUENCE</scope>
    <source>
        <strain evidence="1">DAOM 180753</strain>
    </source>
</reference>
<dbReference type="EMBL" id="LACB01000685">
    <property type="protein sequence ID" value="KAJ9481779.1"/>
    <property type="molecule type" value="Genomic_DNA"/>
</dbReference>
<sequence>MSLDLKSRDMEKSRKNVDEVLGEPVICLKQKSLFTKLLQSPTSSSSSSPLSLTLSLSPLNLFSSPFFLSFPSFFETRWLDCV</sequence>
<evidence type="ECO:0000313" key="1">
    <source>
        <dbReference type="EMBL" id="KAJ9481779.1"/>
    </source>
</evidence>